<dbReference type="GO" id="GO:0003725">
    <property type="term" value="F:double-stranded RNA binding"/>
    <property type="evidence" value="ECO:0007669"/>
    <property type="project" value="TreeGrafter"/>
</dbReference>
<keyword evidence="2" id="KW-0479">Metal-binding</keyword>
<comment type="subcellular location">
    <subcellularLocation>
        <location evidence="1">Nucleus</location>
    </subcellularLocation>
</comment>
<protein>
    <submittedName>
        <fullName evidence="10">DNA-binding protein involved in single-strand DNA break repair</fullName>
    </submittedName>
</protein>
<proteinExistence type="predicted"/>
<dbReference type="OrthoDB" id="3512845at2759"/>
<organism evidence="10 11">
    <name type="scientific">Seminavis robusta</name>
    <dbReference type="NCBI Taxonomy" id="568900"/>
    <lineage>
        <taxon>Eukaryota</taxon>
        <taxon>Sar</taxon>
        <taxon>Stramenopiles</taxon>
        <taxon>Ochrophyta</taxon>
        <taxon>Bacillariophyta</taxon>
        <taxon>Bacillariophyceae</taxon>
        <taxon>Bacillariophycidae</taxon>
        <taxon>Naviculales</taxon>
        <taxon>Naviculaceae</taxon>
        <taxon>Seminavis</taxon>
    </lineage>
</organism>
<evidence type="ECO:0000256" key="7">
    <source>
        <dbReference type="PROSITE-ProRule" id="PRU00464"/>
    </source>
</evidence>
<evidence type="ECO:0000256" key="4">
    <source>
        <dbReference type="ARBA" id="ARBA00022833"/>
    </source>
</evidence>
<dbReference type="PROSITE" id="PS00892">
    <property type="entry name" value="HIT_1"/>
    <property type="match status" value="1"/>
</dbReference>
<keyword evidence="4" id="KW-0862">Zinc</keyword>
<keyword evidence="3" id="KW-0863">Zinc-finger</keyword>
<comment type="caution">
    <text evidence="10">The sequence shown here is derived from an EMBL/GenBank/DDBJ whole genome shotgun (WGS) entry which is preliminary data.</text>
</comment>
<evidence type="ECO:0000256" key="8">
    <source>
        <dbReference type="SAM" id="MobiDB-lite"/>
    </source>
</evidence>
<dbReference type="GO" id="GO:0000012">
    <property type="term" value="P:single strand break repair"/>
    <property type="evidence" value="ECO:0007669"/>
    <property type="project" value="TreeGrafter"/>
</dbReference>
<dbReference type="PANTHER" id="PTHR12486">
    <property type="entry name" value="APRATAXIN-RELATED"/>
    <property type="match status" value="1"/>
</dbReference>
<evidence type="ECO:0000256" key="1">
    <source>
        <dbReference type="ARBA" id="ARBA00004123"/>
    </source>
</evidence>
<feature type="short sequence motif" description="Histidine triad motif" evidence="7">
    <location>
        <begin position="138"/>
        <end position="142"/>
    </location>
</feature>
<feature type="region of interest" description="Disordered" evidence="8">
    <location>
        <begin position="1"/>
        <end position="37"/>
    </location>
</feature>
<dbReference type="InterPro" id="IPR011146">
    <property type="entry name" value="HIT-like"/>
</dbReference>
<dbReference type="EMBL" id="CAICTM010001871">
    <property type="protein sequence ID" value="CAB9526706.1"/>
    <property type="molecule type" value="Genomic_DNA"/>
</dbReference>
<evidence type="ECO:0000259" key="9">
    <source>
        <dbReference type="PROSITE" id="PS51084"/>
    </source>
</evidence>
<reference evidence="10" key="1">
    <citation type="submission" date="2020-06" db="EMBL/GenBank/DDBJ databases">
        <authorList>
            <consortium name="Plant Systems Biology data submission"/>
        </authorList>
    </citation>
    <scope>NUCLEOTIDE SEQUENCE</scope>
    <source>
        <strain evidence="10">D6</strain>
    </source>
</reference>
<evidence type="ECO:0000313" key="11">
    <source>
        <dbReference type="Proteomes" id="UP001153069"/>
    </source>
</evidence>
<dbReference type="InterPro" id="IPR019808">
    <property type="entry name" value="Histidine_triad_CS"/>
</dbReference>
<dbReference type="GO" id="GO:0003697">
    <property type="term" value="F:single-stranded DNA binding"/>
    <property type="evidence" value="ECO:0007669"/>
    <property type="project" value="TreeGrafter"/>
</dbReference>
<dbReference type="PANTHER" id="PTHR12486:SF4">
    <property type="entry name" value="APRATAXIN"/>
    <property type="match status" value="1"/>
</dbReference>
<keyword evidence="6" id="KW-0539">Nucleus</keyword>
<evidence type="ECO:0000256" key="5">
    <source>
        <dbReference type="ARBA" id="ARBA00023125"/>
    </source>
</evidence>
<dbReference type="Proteomes" id="UP001153069">
    <property type="component" value="Unassembled WGS sequence"/>
</dbReference>
<accession>A0A9N8HUT8</accession>
<evidence type="ECO:0000256" key="6">
    <source>
        <dbReference type="ARBA" id="ARBA00023242"/>
    </source>
</evidence>
<dbReference type="GO" id="GO:0030983">
    <property type="term" value="F:mismatched DNA binding"/>
    <property type="evidence" value="ECO:0007669"/>
    <property type="project" value="TreeGrafter"/>
</dbReference>
<evidence type="ECO:0000256" key="2">
    <source>
        <dbReference type="ARBA" id="ARBA00022723"/>
    </source>
</evidence>
<evidence type="ECO:0000256" key="3">
    <source>
        <dbReference type="ARBA" id="ARBA00022771"/>
    </source>
</evidence>
<dbReference type="FunFam" id="3.30.428.10:FF:000004">
    <property type="entry name" value="aprataxin isoform X2"/>
    <property type="match status" value="1"/>
</dbReference>
<gene>
    <name evidence="10" type="ORF">SEMRO_1873_G302880.1</name>
</gene>
<sequence length="230" mass="26416">MPRSAHSALGNKKKSVSSSSSSSNDSMNGPAKRHKNNRNHWADGLLKFLDDPTDPAVVYLDDEFIAVKDKFPKAKCHYLVMPRDTKFRSLNDLEGRGDMVLLRKMEAVANKLVHDQNETGDPTLQFRYGFHAVPSLNHLHMHVISQDFDSPHLKNKKHWNSFTTTFFVPVEEMQIAVTKGKIDFTYRENRLKDGLKCHRCGKMQTNMPQLKQHISCCNYDATKEFDEYSD</sequence>
<dbReference type="GO" id="GO:0033699">
    <property type="term" value="F:DNA 5'-adenosine monophosphate hydrolase activity"/>
    <property type="evidence" value="ECO:0007669"/>
    <property type="project" value="TreeGrafter"/>
</dbReference>
<dbReference type="PROSITE" id="PS51084">
    <property type="entry name" value="HIT_2"/>
    <property type="match status" value="1"/>
</dbReference>
<dbReference type="Gene3D" id="3.30.428.10">
    <property type="entry name" value="HIT-like"/>
    <property type="match status" value="1"/>
</dbReference>
<keyword evidence="11" id="KW-1185">Reference proteome</keyword>
<name>A0A9N8HUT8_9STRA</name>
<dbReference type="AlphaFoldDB" id="A0A9N8HUT8"/>
<dbReference type="GO" id="GO:0005634">
    <property type="term" value="C:nucleus"/>
    <property type="evidence" value="ECO:0007669"/>
    <property type="project" value="UniProtKB-SubCell"/>
</dbReference>
<feature type="domain" description="HIT" evidence="9">
    <location>
        <begin position="44"/>
        <end position="153"/>
    </location>
</feature>
<dbReference type="InterPro" id="IPR036265">
    <property type="entry name" value="HIT-like_sf"/>
</dbReference>
<keyword evidence="5 10" id="KW-0238">DNA-binding</keyword>
<dbReference type="SUPFAM" id="SSF54197">
    <property type="entry name" value="HIT-like"/>
    <property type="match status" value="1"/>
</dbReference>
<dbReference type="GO" id="GO:0008270">
    <property type="term" value="F:zinc ion binding"/>
    <property type="evidence" value="ECO:0007669"/>
    <property type="project" value="UniProtKB-KW"/>
</dbReference>
<dbReference type="InterPro" id="IPR032566">
    <property type="entry name" value="Znf-C2HE"/>
</dbReference>
<dbReference type="Pfam" id="PF11969">
    <property type="entry name" value="DcpS_C"/>
    <property type="match status" value="1"/>
</dbReference>
<evidence type="ECO:0000313" key="10">
    <source>
        <dbReference type="EMBL" id="CAB9526706.1"/>
    </source>
</evidence>
<dbReference type="Pfam" id="PF16278">
    <property type="entry name" value="zf-C2HE"/>
    <property type="match status" value="1"/>
</dbReference>
<dbReference type="GO" id="GO:1990165">
    <property type="term" value="F:single-strand break-containing DNA binding"/>
    <property type="evidence" value="ECO:0007669"/>
    <property type="project" value="TreeGrafter"/>
</dbReference>